<dbReference type="PANTHER" id="PTHR40448">
    <property type="entry name" value="TWO-COMPONENT SENSOR HISTIDINE KINASE"/>
    <property type="match status" value="1"/>
</dbReference>
<evidence type="ECO:0000259" key="2">
    <source>
        <dbReference type="Pfam" id="PF14501"/>
    </source>
</evidence>
<protein>
    <submittedName>
        <fullName evidence="3">GHKL domain-containing protein</fullName>
    </submittedName>
</protein>
<dbReference type="Proteomes" id="UP000713904">
    <property type="component" value="Unassembled WGS sequence"/>
</dbReference>
<name>A0ABR6TMV5_9FIRM</name>
<dbReference type="PANTHER" id="PTHR40448:SF1">
    <property type="entry name" value="TWO-COMPONENT SENSOR HISTIDINE KINASE"/>
    <property type="match status" value="1"/>
</dbReference>
<evidence type="ECO:0000313" key="4">
    <source>
        <dbReference type="Proteomes" id="UP000713904"/>
    </source>
</evidence>
<reference evidence="3 4" key="1">
    <citation type="submission" date="2020-05" db="EMBL/GenBank/DDBJ databases">
        <title>Draft genome of xy-202 and genomic insight in genome of the genus Peptostreptococcus.</title>
        <authorList>
            <person name="Zhang Z."/>
        </authorList>
    </citation>
    <scope>NUCLEOTIDE SEQUENCE [LARGE SCALE GENOMIC DNA]</scope>
    <source>
        <strain evidence="3 4">DSM 27025</strain>
    </source>
</reference>
<dbReference type="Gene3D" id="3.30.565.10">
    <property type="entry name" value="Histidine kinase-like ATPase, C-terminal domain"/>
    <property type="match status" value="1"/>
</dbReference>
<feature type="transmembrane region" description="Helical" evidence="1">
    <location>
        <begin position="98"/>
        <end position="125"/>
    </location>
</feature>
<feature type="transmembrane region" description="Helical" evidence="1">
    <location>
        <begin position="222"/>
        <end position="240"/>
    </location>
</feature>
<dbReference type="InterPro" id="IPR032834">
    <property type="entry name" value="NatK-like_C"/>
</dbReference>
<feature type="transmembrane region" description="Helical" evidence="1">
    <location>
        <begin position="12"/>
        <end position="29"/>
    </location>
</feature>
<organism evidence="3 4">
    <name type="scientific">Peptostreptococcus canis</name>
    <dbReference type="NCBI Taxonomy" id="1159213"/>
    <lineage>
        <taxon>Bacteria</taxon>
        <taxon>Bacillati</taxon>
        <taxon>Bacillota</taxon>
        <taxon>Clostridia</taxon>
        <taxon>Peptostreptococcales</taxon>
        <taxon>Peptostreptococcaceae</taxon>
        <taxon>Peptostreptococcus</taxon>
    </lineage>
</organism>
<dbReference type="Pfam" id="PF14501">
    <property type="entry name" value="HATPase_c_5"/>
    <property type="match status" value="1"/>
</dbReference>
<proteinExistence type="predicted"/>
<comment type="caution">
    <text evidence="3">The sequence shown here is derived from an EMBL/GenBank/DDBJ whole genome shotgun (WGS) entry which is preliminary data.</text>
</comment>
<evidence type="ECO:0000313" key="3">
    <source>
        <dbReference type="EMBL" id="MBC2576748.1"/>
    </source>
</evidence>
<keyword evidence="4" id="KW-1185">Reference proteome</keyword>
<keyword evidence="1" id="KW-1133">Transmembrane helix</keyword>
<dbReference type="InterPro" id="IPR036890">
    <property type="entry name" value="HATPase_C_sf"/>
</dbReference>
<evidence type="ECO:0000256" key="1">
    <source>
        <dbReference type="SAM" id="Phobius"/>
    </source>
</evidence>
<feature type="transmembrane region" description="Helical" evidence="1">
    <location>
        <begin position="177"/>
        <end position="202"/>
    </location>
</feature>
<gene>
    <name evidence="3" type="ORF">HLB29_08705</name>
</gene>
<keyword evidence="1" id="KW-0812">Transmembrane</keyword>
<dbReference type="RefSeq" id="WP_185624768.1">
    <property type="nucleotide sequence ID" value="NZ_JABGBW010000012.1"/>
</dbReference>
<keyword evidence="1" id="KW-0472">Membrane</keyword>
<feature type="transmembrane region" description="Helical" evidence="1">
    <location>
        <begin position="137"/>
        <end position="156"/>
    </location>
</feature>
<accession>A0ABR6TMV5</accession>
<feature type="domain" description="Sensor histidine kinase NatK-like C-terminal" evidence="2">
    <location>
        <begin position="359"/>
        <end position="454"/>
    </location>
</feature>
<sequence>MLDNLINEGLHYYISSFMLVLIMINLLKGKKSDGKEIINDLIAGAIITLLEIAVSRTGIYRTHIISGLSYPGAYTIIELILVYVYVKYKYEPKYIGILALFFYLLYIALNVSYIYVILNFVYGILNVIDIRDQQITGFLFTMIEYIIVIPAIVYFISKYVFKKLSLKDLYLEKKDEWVLIIIYIITYLLLLRSNSIFMSFQFNDFNSKEAIEYYRTMRGNELVITLGIVVISLLNTYFYTKASKLYKDFYENKISNTMKKCSENYLDEVIKHSEKISKLSHDFKNHMMVIETLASEENDEIKSYIEPLIREKESLQLKVRSGNDIVDIVLNEKIQDMEKLNIKNDVKAVVPNKMEISQYDLSAILFNTIDNAIEACTHVDNPEINIEITPKNDSLVYTIENNYDENYNGKRNYAEKDGLLSGNGTKIVKEIVEKYYGDMKIDKKNGSYRVSMFFKI</sequence>
<dbReference type="EMBL" id="JABGBW010000012">
    <property type="protein sequence ID" value="MBC2576748.1"/>
    <property type="molecule type" value="Genomic_DNA"/>
</dbReference>
<feature type="transmembrane region" description="Helical" evidence="1">
    <location>
        <begin position="65"/>
        <end position="86"/>
    </location>
</feature>
<dbReference type="SUPFAM" id="SSF55874">
    <property type="entry name" value="ATPase domain of HSP90 chaperone/DNA topoisomerase II/histidine kinase"/>
    <property type="match status" value="1"/>
</dbReference>